<keyword evidence="1" id="KW-0472">Membrane</keyword>
<feature type="transmembrane region" description="Helical" evidence="1">
    <location>
        <begin position="138"/>
        <end position="160"/>
    </location>
</feature>
<proteinExistence type="predicted"/>
<dbReference type="Proteomes" id="UP001147695">
    <property type="component" value="Unassembled WGS sequence"/>
</dbReference>
<evidence type="ECO:0000313" key="3">
    <source>
        <dbReference type="Proteomes" id="UP001147695"/>
    </source>
</evidence>
<comment type="caution">
    <text evidence="2">The sequence shown here is derived from an EMBL/GenBank/DDBJ whole genome shotgun (WGS) entry which is preliminary data.</text>
</comment>
<name>A0A9W9QGY7_PENBR</name>
<accession>A0A9W9QGY7</accession>
<organism evidence="2 3">
    <name type="scientific">Penicillium brevicompactum</name>
    <dbReference type="NCBI Taxonomy" id="5074"/>
    <lineage>
        <taxon>Eukaryota</taxon>
        <taxon>Fungi</taxon>
        <taxon>Dikarya</taxon>
        <taxon>Ascomycota</taxon>
        <taxon>Pezizomycotina</taxon>
        <taxon>Eurotiomycetes</taxon>
        <taxon>Eurotiomycetidae</taxon>
        <taxon>Eurotiales</taxon>
        <taxon>Aspergillaceae</taxon>
        <taxon>Penicillium</taxon>
    </lineage>
</organism>
<gene>
    <name evidence="2" type="ORF">N7452_004545</name>
</gene>
<sequence>MPRPHLSQDPYNLERMGIMATIHEVIYLLRNTTNRVPQIIDMLNGIFGKLPNAISSSASERDYEFEICTRDLEQMIPISISRIRRSDDENLKSFAKELIDCIPETLQNPALWDLEVGEATSEAGSAGRQHVRREDVVIIIKLVIIPMDMILTVLFTGVVITAAGSKDDLLCPNLADGRYDSSGTP</sequence>
<reference evidence="2" key="2">
    <citation type="journal article" date="2023" name="IMA Fungus">
        <title>Comparative genomic study of the Penicillium genus elucidates a diverse pangenome and 15 lateral gene transfer events.</title>
        <authorList>
            <person name="Petersen C."/>
            <person name="Sorensen T."/>
            <person name="Nielsen M.R."/>
            <person name="Sondergaard T.E."/>
            <person name="Sorensen J.L."/>
            <person name="Fitzpatrick D.A."/>
            <person name="Frisvad J.C."/>
            <person name="Nielsen K.L."/>
        </authorList>
    </citation>
    <scope>NUCLEOTIDE SEQUENCE</scope>
    <source>
        <strain evidence="2">IBT 35673</strain>
    </source>
</reference>
<protein>
    <submittedName>
        <fullName evidence="2">Uncharacterized protein</fullName>
    </submittedName>
</protein>
<dbReference type="EMBL" id="JAPZBQ010000003">
    <property type="protein sequence ID" value="KAJ5337817.1"/>
    <property type="molecule type" value="Genomic_DNA"/>
</dbReference>
<reference evidence="2" key="1">
    <citation type="submission" date="2022-12" db="EMBL/GenBank/DDBJ databases">
        <authorList>
            <person name="Petersen C."/>
        </authorList>
    </citation>
    <scope>NUCLEOTIDE SEQUENCE</scope>
    <source>
        <strain evidence="2">IBT 35673</strain>
    </source>
</reference>
<evidence type="ECO:0000313" key="2">
    <source>
        <dbReference type="EMBL" id="KAJ5337817.1"/>
    </source>
</evidence>
<evidence type="ECO:0000256" key="1">
    <source>
        <dbReference type="SAM" id="Phobius"/>
    </source>
</evidence>
<keyword evidence="1" id="KW-0812">Transmembrane</keyword>
<keyword evidence="1" id="KW-1133">Transmembrane helix</keyword>
<dbReference type="AlphaFoldDB" id="A0A9W9QGY7"/>